<protein>
    <recommendedName>
        <fullName evidence="5">DUF834 domain-containing protein</fullName>
    </recommendedName>
</protein>
<evidence type="ECO:0000313" key="4">
    <source>
        <dbReference type="Proteomes" id="UP000008022"/>
    </source>
</evidence>
<evidence type="ECO:0000256" key="2">
    <source>
        <dbReference type="SAM" id="SignalP"/>
    </source>
</evidence>
<evidence type="ECO:0000313" key="3">
    <source>
        <dbReference type="EnsemblPlants" id="ORUFI08G00860.4"/>
    </source>
</evidence>
<reference evidence="4" key="1">
    <citation type="submission" date="2013-06" db="EMBL/GenBank/DDBJ databases">
        <authorList>
            <person name="Zhao Q."/>
        </authorList>
    </citation>
    <scope>NUCLEOTIDE SEQUENCE</scope>
    <source>
        <strain evidence="4">cv. W1943</strain>
    </source>
</reference>
<proteinExistence type="predicted"/>
<feature type="signal peptide" evidence="2">
    <location>
        <begin position="1"/>
        <end position="19"/>
    </location>
</feature>
<organism evidence="3 4">
    <name type="scientific">Oryza rufipogon</name>
    <name type="common">Brownbeard rice</name>
    <name type="synonym">Asian wild rice</name>
    <dbReference type="NCBI Taxonomy" id="4529"/>
    <lineage>
        <taxon>Eukaryota</taxon>
        <taxon>Viridiplantae</taxon>
        <taxon>Streptophyta</taxon>
        <taxon>Embryophyta</taxon>
        <taxon>Tracheophyta</taxon>
        <taxon>Spermatophyta</taxon>
        <taxon>Magnoliopsida</taxon>
        <taxon>Liliopsida</taxon>
        <taxon>Poales</taxon>
        <taxon>Poaceae</taxon>
        <taxon>BOP clade</taxon>
        <taxon>Oryzoideae</taxon>
        <taxon>Oryzeae</taxon>
        <taxon>Oryzinae</taxon>
        <taxon>Oryza</taxon>
    </lineage>
</organism>
<dbReference type="EnsemblPlants" id="ORUFI08G00860.4">
    <property type="protein sequence ID" value="ORUFI08G00860.4"/>
    <property type="gene ID" value="ORUFI08G00860"/>
</dbReference>
<sequence length="145" mass="15906">MSTDVWMLSPIPLLQVVCAMLAAGCMNLARHGGAVKGAAEAGVVEEDAADEVALEVELELGEEGEEGEGGVEVDVVGVPHVVLHPLQVQHLPHVLLAVAQQRRAHRRRRRVRPRRRRRHRAQNAVDRAAAVGDCTERVEVERLSR</sequence>
<accession>A0A0E0QDI5</accession>
<keyword evidence="4" id="KW-1185">Reference proteome</keyword>
<feature type="compositionally biased region" description="Basic residues" evidence="1">
    <location>
        <begin position="104"/>
        <end position="121"/>
    </location>
</feature>
<keyword evidence="2" id="KW-0732">Signal</keyword>
<evidence type="ECO:0008006" key="5">
    <source>
        <dbReference type="Google" id="ProtNLM"/>
    </source>
</evidence>
<reference evidence="3" key="2">
    <citation type="submission" date="2015-06" db="UniProtKB">
        <authorList>
            <consortium name="EnsemblPlants"/>
        </authorList>
    </citation>
    <scope>IDENTIFICATION</scope>
</reference>
<name>A0A0E0QDI5_ORYRU</name>
<evidence type="ECO:0000256" key="1">
    <source>
        <dbReference type="SAM" id="MobiDB-lite"/>
    </source>
</evidence>
<dbReference type="AlphaFoldDB" id="A0A0E0QDI5"/>
<dbReference type="Proteomes" id="UP000008022">
    <property type="component" value="Unassembled WGS sequence"/>
</dbReference>
<feature type="chain" id="PRO_5002371279" description="DUF834 domain-containing protein" evidence="2">
    <location>
        <begin position="20"/>
        <end position="145"/>
    </location>
</feature>
<dbReference type="Gramene" id="ORUFI08G00860.4">
    <property type="protein sequence ID" value="ORUFI08G00860.4"/>
    <property type="gene ID" value="ORUFI08G00860"/>
</dbReference>
<feature type="region of interest" description="Disordered" evidence="1">
    <location>
        <begin position="104"/>
        <end position="126"/>
    </location>
</feature>
<dbReference type="HOGENOM" id="CLU_1790096_0_0_1"/>